<keyword evidence="9" id="KW-1185">Reference proteome</keyword>
<dbReference type="Gene3D" id="2.40.330.10">
    <property type="entry name" value="DNA-binding pseudobarrel domain"/>
    <property type="match status" value="1"/>
</dbReference>
<dbReference type="InterPro" id="IPR050655">
    <property type="entry name" value="Plant_B3_domain"/>
</dbReference>
<dbReference type="SMART" id="SM01019">
    <property type="entry name" value="B3"/>
    <property type="match status" value="1"/>
</dbReference>
<feature type="domain" description="TF-B3" evidence="7">
    <location>
        <begin position="49"/>
        <end position="142"/>
    </location>
</feature>
<accession>A0AAV9D6F8</accession>
<protein>
    <recommendedName>
        <fullName evidence="7">TF-B3 domain-containing protein</fullName>
    </recommendedName>
</protein>
<evidence type="ECO:0000313" key="9">
    <source>
        <dbReference type="Proteomes" id="UP001180020"/>
    </source>
</evidence>
<dbReference type="SUPFAM" id="SSF101936">
    <property type="entry name" value="DNA-binding pseudobarrel domain"/>
    <property type="match status" value="1"/>
</dbReference>
<evidence type="ECO:0000256" key="1">
    <source>
        <dbReference type="ARBA" id="ARBA00004123"/>
    </source>
</evidence>
<keyword evidence="4" id="KW-0804">Transcription</keyword>
<feature type="compositionally biased region" description="Polar residues" evidence="6">
    <location>
        <begin position="404"/>
        <end position="416"/>
    </location>
</feature>
<dbReference type="GO" id="GO:0005634">
    <property type="term" value="C:nucleus"/>
    <property type="evidence" value="ECO:0007669"/>
    <property type="project" value="UniProtKB-SubCell"/>
</dbReference>
<dbReference type="EMBL" id="JAUJYO010000015">
    <property type="protein sequence ID" value="KAK1297201.1"/>
    <property type="molecule type" value="Genomic_DNA"/>
</dbReference>
<keyword evidence="2" id="KW-0805">Transcription regulation</keyword>
<evidence type="ECO:0000256" key="6">
    <source>
        <dbReference type="SAM" id="MobiDB-lite"/>
    </source>
</evidence>
<reference evidence="8" key="1">
    <citation type="journal article" date="2023" name="Nat. Commun.">
        <title>Diploid and tetraploid genomes of Acorus and the evolution of monocots.</title>
        <authorList>
            <person name="Ma L."/>
            <person name="Liu K.W."/>
            <person name="Li Z."/>
            <person name="Hsiao Y.Y."/>
            <person name="Qi Y."/>
            <person name="Fu T."/>
            <person name="Tang G.D."/>
            <person name="Zhang D."/>
            <person name="Sun W.H."/>
            <person name="Liu D.K."/>
            <person name="Li Y."/>
            <person name="Chen G.Z."/>
            <person name="Liu X.D."/>
            <person name="Liao X.Y."/>
            <person name="Jiang Y.T."/>
            <person name="Yu X."/>
            <person name="Hao Y."/>
            <person name="Huang J."/>
            <person name="Zhao X.W."/>
            <person name="Ke S."/>
            <person name="Chen Y.Y."/>
            <person name="Wu W.L."/>
            <person name="Hsu J.L."/>
            <person name="Lin Y.F."/>
            <person name="Huang M.D."/>
            <person name="Li C.Y."/>
            <person name="Huang L."/>
            <person name="Wang Z.W."/>
            <person name="Zhao X."/>
            <person name="Zhong W.Y."/>
            <person name="Peng D.H."/>
            <person name="Ahmad S."/>
            <person name="Lan S."/>
            <person name="Zhang J.S."/>
            <person name="Tsai W.C."/>
            <person name="Van de Peer Y."/>
            <person name="Liu Z.J."/>
        </authorList>
    </citation>
    <scope>NUCLEOTIDE SEQUENCE</scope>
    <source>
        <strain evidence="8">CP</strain>
    </source>
</reference>
<dbReference type="GO" id="GO:0003677">
    <property type="term" value="F:DNA binding"/>
    <property type="evidence" value="ECO:0007669"/>
    <property type="project" value="UniProtKB-KW"/>
</dbReference>
<feature type="compositionally biased region" description="Basic residues" evidence="6">
    <location>
        <begin position="379"/>
        <end position="391"/>
    </location>
</feature>
<dbReference type="InterPro" id="IPR003340">
    <property type="entry name" value="B3_DNA-bd"/>
</dbReference>
<sequence length="688" mass="76744">MKGRERKTCKECKERCLIYHQWEEEEKPISFFKILIGSSFSKFLTITILGESASRGKLTFKNYGYIPPEASHSMAFMVDKNTFLELSSGKYWNVKVSMVDGFLAFHEGWSAFVSDNSLEVGEMIVFRYLGGSHFRVEIFDKTACEKPFTSKKKDDNKRKQKMTEPSSVDGSPHVPVGPLDDEKIDCKNSNENINSKRARLTKGSSHKSVEQAKSRVSTDGISNEENIEEIPTEEKSRCFESNLEEPRSGICNVKNVNKLAKTGFEEPQICVLQSGKMDKAAKATENFSCHDNGLKSSCQGSLEQEASRVIYNGRSNYEDVKKVLKKNETHSGYDDDGPQRTAATLKCSEAQNGSPVAHDLNVVFIDLTILDSNESESRAKHKNKGRNKGRTTSHYNYNPRRLRSASTLGATRNGDNNPCTSSLAIVKYPRKENILSDPVNKHGVEKIHATEANDTEIICDKQLVALDKEAMVEEQSLENEGHQTVTNNDCYKDGTFIASDISGPKPVECLPHAEGKSILMNENEGERIYSTLSDSQSLDDETPAEKQSIGSCNSYKRCQTSSATEFPRDRDENLIDSDVRWAESLLVEKEISENDMVGHGSMEDTLMVDGCNVKKVTAVQEGSSTLKEHIKDKKENQIETDKYAIENTTTLTSQNRSSVNDREMGVSLQTGSYGKETIVVDLTRSDAA</sequence>
<dbReference type="PANTHER" id="PTHR31920:SF145">
    <property type="entry name" value="B3 DOMAIN-CONTAINING PROTEIN REM20-LIKE ISOFORM X1"/>
    <property type="match status" value="1"/>
</dbReference>
<keyword evidence="3" id="KW-0238">DNA-binding</keyword>
<evidence type="ECO:0000259" key="7">
    <source>
        <dbReference type="PROSITE" id="PS50863"/>
    </source>
</evidence>
<keyword evidence="5" id="KW-0539">Nucleus</keyword>
<organism evidence="8 9">
    <name type="scientific">Acorus calamus</name>
    <name type="common">Sweet flag</name>
    <dbReference type="NCBI Taxonomy" id="4465"/>
    <lineage>
        <taxon>Eukaryota</taxon>
        <taxon>Viridiplantae</taxon>
        <taxon>Streptophyta</taxon>
        <taxon>Embryophyta</taxon>
        <taxon>Tracheophyta</taxon>
        <taxon>Spermatophyta</taxon>
        <taxon>Magnoliopsida</taxon>
        <taxon>Liliopsida</taxon>
        <taxon>Acoraceae</taxon>
        <taxon>Acorus</taxon>
    </lineage>
</organism>
<evidence type="ECO:0000256" key="5">
    <source>
        <dbReference type="ARBA" id="ARBA00023242"/>
    </source>
</evidence>
<dbReference type="PROSITE" id="PS50863">
    <property type="entry name" value="B3"/>
    <property type="match status" value="1"/>
</dbReference>
<evidence type="ECO:0000256" key="3">
    <source>
        <dbReference type="ARBA" id="ARBA00023125"/>
    </source>
</evidence>
<comment type="subcellular location">
    <subcellularLocation>
        <location evidence="1">Nucleus</location>
    </subcellularLocation>
</comment>
<comment type="caution">
    <text evidence="8">The sequence shown here is derived from an EMBL/GenBank/DDBJ whole genome shotgun (WGS) entry which is preliminary data.</text>
</comment>
<dbReference type="Proteomes" id="UP001180020">
    <property type="component" value="Unassembled WGS sequence"/>
</dbReference>
<dbReference type="AlphaFoldDB" id="A0AAV9D6F8"/>
<reference evidence="8" key="2">
    <citation type="submission" date="2023-06" db="EMBL/GenBank/DDBJ databases">
        <authorList>
            <person name="Ma L."/>
            <person name="Liu K.-W."/>
            <person name="Li Z."/>
            <person name="Hsiao Y.-Y."/>
            <person name="Qi Y."/>
            <person name="Fu T."/>
            <person name="Tang G."/>
            <person name="Zhang D."/>
            <person name="Sun W.-H."/>
            <person name="Liu D.-K."/>
            <person name="Li Y."/>
            <person name="Chen G.-Z."/>
            <person name="Liu X.-D."/>
            <person name="Liao X.-Y."/>
            <person name="Jiang Y.-T."/>
            <person name="Yu X."/>
            <person name="Hao Y."/>
            <person name="Huang J."/>
            <person name="Zhao X.-W."/>
            <person name="Ke S."/>
            <person name="Chen Y.-Y."/>
            <person name="Wu W.-L."/>
            <person name="Hsu J.-L."/>
            <person name="Lin Y.-F."/>
            <person name="Huang M.-D."/>
            <person name="Li C.-Y."/>
            <person name="Huang L."/>
            <person name="Wang Z.-W."/>
            <person name="Zhao X."/>
            <person name="Zhong W.-Y."/>
            <person name="Peng D.-H."/>
            <person name="Ahmad S."/>
            <person name="Lan S."/>
            <person name="Zhang J.-S."/>
            <person name="Tsai W.-C."/>
            <person name="Van De Peer Y."/>
            <person name="Liu Z.-J."/>
        </authorList>
    </citation>
    <scope>NUCLEOTIDE SEQUENCE</scope>
    <source>
        <strain evidence="8">CP</strain>
        <tissue evidence="8">Leaves</tissue>
    </source>
</reference>
<dbReference type="PANTHER" id="PTHR31920">
    <property type="entry name" value="B3 DOMAIN-CONTAINING"/>
    <property type="match status" value="1"/>
</dbReference>
<feature type="region of interest" description="Disordered" evidence="6">
    <location>
        <begin position="148"/>
        <end position="219"/>
    </location>
</feature>
<name>A0AAV9D6F8_ACOCL</name>
<evidence type="ECO:0000313" key="8">
    <source>
        <dbReference type="EMBL" id="KAK1297201.1"/>
    </source>
</evidence>
<proteinExistence type="predicted"/>
<dbReference type="InterPro" id="IPR015300">
    <property type="entry name" value="DNA-bd_pseudobarrel_sf"/>
</dbReference>
<gene>
    <name evidence="8" type="ORF">QJS10_CPB15g01745</name>
</gene>
<evidence type="ECO:0000256" key="2">
    <source>
        <dbReference type="ARBA" id="ARBA00023015"/>
    </source>
</evidence>
<evidence type="ECO:0000256" key="4">
    <source>
        <dbReference type="ARBA" id="ARBA00023163"/>
    </source>
</evidence>
<dbReference type="Pfam" id="PF02362">
    <property type="entry name" value="B3"/>
    <property type="match status" value="1"/>
</dbReference>
<feature type="region of interest" description="Disordered" evidence="6">
    <location>
        <begin position="375"/>
        <end position="416"/>
    </location>
</feature>
<dbReference type="CDD" id="cd10017">
    <property type="entry name" value="B3_DNA"/>
    <property type="match status" value="1"/>
</dbReference>